<organism evidence="2 3">
    <name type="scientific">Phytophthora megakarya</name>
    <dbReference type="NCBI Taxonomy" id="4795"/>
    <lineage>
        <taxon>Eukaryota</taxon>
        <taxon>Sar</taxon>
        <taxon>Stramenopiles</taxon>
        <taxon>Oomycota</taxon>
        <taxon>Peronosporomycetes</taxon>
        <taxon>Peronosporales</taxon>
        <taxon>Peronosporaceae</taxon>
        <taxon>Phytophthora</taxon>
    </lineage>
</organism>
<reference evidence="3" key="1">
    <citation type="submission" date="2017-03" db="EMBL/GenBank/DDBJ databases">
        <title>Phytopthora megakarya and P. palmivora, two closely related causual agents of cacao black pod achieved similar genome size and gene model numbers by different mechanisms.</title>
        <authorList>
            <person name="Ali S."/>
            <person name="Shao J."/>
            <person name="Larry D.J."/>
            <person name="Kronmiller B."/>
            <person name="Shen D."/>
            <person name="Strem M.D."/>
            <person name="Melnick R.L."/>
            <person name="Guiltinan M.J."/>
            <person name="Tyler B.M."/>
            <person name="Meinhardt L.W."/>
            <person name="Bailey B.A."/>
        </authorList>
    </citation>
    <scope>NUCLEOTIDE SEQUENCE [LARGE SCALE GENOMIC DNA]</scope>
    <source>
        <strain evidence="3">zdho120</strain>
    </source>
</reference>
<dbReference type="AlphaFoldDB" id="A0A225UIK6"/>
<feature type="compositionally biased region" description="Acidic residues" evidence="1">
    <location>
        <begin position="51"/>
        <end position="71"/>
    </location>
</feature>
<protein>
    <submittedName>
        <fullName evidence="2">Uncharacterized protein</fullName>
    </submittedName>
</protein>
<feature type="region of interest" description="Disordered" evidence="1">
    <location>
        <begin position="86"/>
        <end position="119"/>
    </location>
</feature>
<sequence>MVQDTLVPGSSSSAPTTEAVPIPAVPSEQAESTVNTRPGTGRNSSRRQTADDDSASDEDNLFDQGNDESDATTELAWQIRELTAMEEMDPTTRFEIAQHRPLDKITPFRGRLDESENSM</sequence>
<accession>A0A225UIK6</accession>
<gene>
    <name evidence="2" type="ORF">PHMEG_00038007</name>
</gene>
<proteinExistence type="predicted"/>
<feature type="compositionally biased region" description="Polar residues" evidence="1">
    <location>
        <begin position="29"/>
        <end position="47"/>
    </location>
</feature>
<feature type="region of interest" description="Disordered" evidence="1">
    <location>
        <begin position="1"/>
        <end position="73"/>
    </location>
</feature>
<comment type="caution">
    <text evidence="2">The sequence shown here is derived from an EMBL/GenBank/DDBJ whole genome shotgun (WGS) entry which is preliminary data.</text>
</comment>
<dbReference type="EMBL" id="NBNE01017238">
    <property type="protein sequence ID" value="OWY92828.1"/>
    <property type="molecule type" value="Genomic_DNA"/>
</dbReference>
<feature type="compositionally biased region" description="Basic and acidic residues" evidence="1">
    <location>
        <begin position="110"/>
        <end position="119"/>
    </location>
</feature>
<evidence type="ECO:0000313" key="3">
    <source>
        <dbReference type="Proteomes" id="UP000198211"/>
    </source>
</evidence>
<keyword evidence="3" id="KW-1185">Reference proteome</keyword>
<feature type="compositionally biased region" description="Basic and acidic residues" evidence="1">
    <location>
        <begin position="90"/>
        <end position="103"/>
    </location>
</feature>
<evidence type="ECO:0000313" key="2">
    <source>
        <dbReference type="EMBL" id="OWY92828.1"/>
    </source>
</evidence>
<dbReference type="Proteomes" id="UP000198211">
    <property type="component" value="Unassembled WGS sequence"/>
</dbReference>
<name>A0A225UIK6_9STRA</name>
<evidence type="ECO:0000256" key="1">
    <source>
        <dbReference type="SAM" id="MobiDB-lite"/>
    </source>
</evidence>